<sequence length="56" mass="6359">MKGEKVGSSADFTSTLNEAQILYMKRIEKENYDRVMRLKRIRRNNIVTGLGLAGSV</sequence>
<evidence type="ECO:0000313" key="2">
    <source>
        <dbReference type="Proteomes" id="UP000054359"/>
    </source>
</evidence>
<gene>
    <name evidence="1" type="ORF">X975_10118</name>
</gene>
<dbReference type="Proteomes" id="UP000054359">
    <property type="component" value="Unassembled WGS sequence"/>
</dbReference>
<keyword evidence="2" id="KW-1185">Reference proteome</keyword>
<dbReference type="AlphaFoldDB" id="A0A087V0I5"/>
<dbReference type="OrthoDB" id="10018333at2759"/>
<organism evidence="1 2">
    <name type="scientific">Stegodyphus mimosarum</name>
    <name type="common">African social velvet spider</name>
    <dbReference type="NCBI Taxonomy" id="407821"/>
    <lineage>
        <taxon>Eukaryota</taxon>
        <taxon>Metazoa</taxon>
        <taxon>Ecdysozoa</taxon>
        <taxon>Arthropoda</taxon>
        <taxon>Chelicerata</taxon>
        <taxon>Arachnida</taxon>
        <taxon>Araneae</taxon>
        <taxon>Araneomorphae</taxon>
        <taxon>Entelegynae</taxon>
        <taxon>Eresoidea</taxon>
        <taxon>Eresidae</taxon>
        <taxon>Stegodyphus</taxon>
    </lineage>
</organism>
<protein>
    <submittedName>
        <fullName evidence="1">Uncharacterized protein</fullName>
    </submittedName>
</protein>
<reference evidence="1 2" key="1">
    <citation type="submission" date="2013-11" db="EMBL/GenBank/DDBJ databases">
        <title>Genome sequencing of Stegodyphus mimosarum.</title>
        <authorList>
            <person name="Bechsgaard J."/>
        </authorList>
    </citation>
    <scope>NUCLEOTIDE SEQUENCE [LARGE SCALE GENOMIC DNA]</scope>
</reference>
<feature type="non-terminal residue" evidence="1">
    <location>
        <position position="56"/>
    </location>
</feature>
<name>A0A087V0I5_STEMI</name>
<dbReference type="EMBL" id="KL811287">
    <property type="protein sequence ID" value="KFM83124.1"/>
    <property type="molecule type" value="Genomic_DNA"/>
</dbReference>
<accession>A0A087V0I5</accession>
<dbReference type="STRING" id="407821.A0A087V0I5"/>
<evidence type="ECO:0000313" key="1">
    <source>
        <dbReference type="EMBL" id="KFM83124.1"/>
    </source>
</evidence>
<proteinExistence type="predicted"/>